<evidence type="ECO:0000256" key="8">
    <source>
        <dbReference type="ARBA" id="ARBA00048617"/>
    </source>
</evidence>
<evidence type="ECO:0000256" key="5">
    <source>
        <dbReference type="ARBA" id="ARBA00023244"/>
    </source>
</evidence>
<dbReference type="InterPro" id="IPR036108">
    <property type="entry name" value="4pyrrol_syn_uPrphyn_synt_sf"/>
</dbReference>
<evidence type="ECO:0000256" key="7">
    <source>
        <dbReference type="ARBA" id="ARBA00040167"/>
    </source>
</evidence>
<dbReference type="InterPro" id="IPR039793">
    <property type="entry name" value="UROS/Hem4"/>
</dbReference>
<keyword evidence="4 9" id="KW-0456">Lyase</keyword>
<evidence type="ECO:0000313" key="11">
    <source>
        <dbReference type="EMBL" id="WED42505.1"/>
    </source>
</evidence>
<evidence type="ECO:0000256" key="2">
    <source>
        <dbReference type="ARBA" id="ARBA00008133"/>
    </source>
</evidence>
<dbReference type="Pfam" id="PF02602">
    <property type="entry name" value="HEM4"/>
    <property type="match status" value="1"/>
</dbReference>
<evidence type="ECO:0000313" key="12">
    <source>
        <dbReference type="Proteomes" id="UP001222087"/>
    </source>
</evidence>
<sequence length="252" mass="27598">MNQSLQGLRVLNTRPLEQGKALSFAINAADGIAIECPALAIEPIEFVLPDLTKAEQAIFVSANAVQYVSHVLKAKKTHWPTSLCVIAVGQGTAAALKKNGINVDFIPEEATSESLLTLGHLKQVRGKTILLFKGEGGRTTIAETLIARGAHLNIVEVYKRIMPKFNLQYLHSLWHEKAVDIILFTSQQAIQNVFAMFGKAAHDWLCNTPCLVISERLAKVAALLGMKRIMVSSPETILQTLHQFNQGLTHGE</sequence>
<gene>
    <name evidence="11" type="ORF">PXX05_11345</name>
</gene>
<dbReference type="RefSeq" id="WP_275088327.1">
    <property type="nucleotide sequence ID" value="NZ_CP119078.1"/>
</dbReference>
<dbReference type="CDD" id="cd06578">
    <property type="entry name" value="HemD"/>
    <property type="match status" value="1"/>
</dbReference>
<evidence type="ECO:0000256" key="6">
    <source>
        <dbReference type="ARBA" id="ARBA00037589"/>
    </source>
</evidence>
<proteinExistence type="inferred from homology"/>
<comment type="function">
    <text evidence="6 9">Catalyzes cyclization of the linear tetrapyrrole, hydroxymethylbilane, to the macrocyclic uroporphyrinogen III.</text>
</comment>
<dbReference type="SUPFAM" id="SSF69618">
    <property type="entry name" value="HemD-like"/>
    <property type="match status" value="1"/>
</dbReference>
<dbReference type="PANTHER" id="PTHR38042">
    <property type="entry name" value="UROPORPHYRINOGEN-III SYNTHASE, CHLOROPLASTIC"/>
    <property type="match status" value="1"/>
</dbReference>
<dbReference type="EC" id="4.2.1.75" evidence="3 9"/>
<evidence type="ECO:0000256" key="3">
    <source>
        <dbReference type="ARBA" id="ARBA00013109"/>
    </source>
</evidence>
<evidence type="ECO:0000256" key="4">
    <source>
        <dbReference type="ARBA" id="ARBA00023239"/>
    </source>
</evidence>
<dbReference type="PANTHER" id="PTHR38042:SF1">
    <property type="entry name" value="UROPORPHYRINOGEN-III SYNTHASE, CHLOROPLASTIC"/>
    <property type="match status" value="1"/>
</dbReference>
<evidence type="ECO:0000256" key="9">
    <source>
        <dbReference type="RuleBase" id="RU366031"/>
    </source>
</evidence>
<evidence type="ECO:0000256" key="1">
    <source>
        <dbReference type="ARBA" id="ARBA00004772"/>
    </source>
</evidence>
<dbReference type="EMBL" id="CP119078">
    <property type="protein sequence ID" value="WED42505.1"/>
    <property type="molecule type" value="Genomic_DNA"/>
</dbReference>
<dbReference type="Gene3D" id="3.40.50.10090">
    <property type="match status" value="2"/>
</dbReference>
<comment type="catalytic activity">
    <reaction evidence="8 9">
        <text>hydroxymethylbilane = uroporphyrinogen III + H2O</text>
        <dbReference type="Rhea" id="RHEA:18965"/>
        <dbReference type="ChEBI" id="CHEBI:15377"/>
        <dbReference type="ChEBI" id="CHEBI:57308"/>
        <dbReference type="ChEBI" id="CHEBI:57845"/>
        <dbReference type="EC" id="4.2.1.75"/>
    </reaction>
</comment>
<reference evidence="11 12" key="1">
    <citation type="submission" date="2023-02" db="EMBL/GenBank/DDBJ databases">
        <title>Genome Sequence of L. cardiaca H63T.</title>
        <authorList>
            <person name="Lopez A.E."/>
            <person name="Cianciotto N.P."/>
        </authorList>
    </citation>
    <scope>NUCLEOTIDE SEQUENCE [LARGE SCALE GENOMIC DNA]</scope>
    <source>
        <strain evidence="11 12">H63</strain>
    </source>
</reference>
<evidence type="ECO:0000259" key="10">
    <source>
        <dbReference type="Pfam" id="PF02602"/>
    </source>
</evidence>
<comment type="pathway">
    <text evidence="1 9">Porphyrin-containing compound metabolism; protoporphyrin-IX biosynthesis; coproporphyrinogen-III from 5-aminolevulinate: step 3/4.</text>
</comment>
<keyword evidence="12" id="KW-1185">Reference proteome</keyword>
<comment type="similarity">
    <text evidence="2 9">Belongs to the uroporphyrinogen-III synthase family.</text>
</comment>
<dbReference type="InterPro" id="IPR003754">
    <property type="entry name" value="4pyrrol_synth_uPrphyn_synth"/>
</dbReference>
<protein>
    <recommendedName>
        <fullName evidence="7 9">Uroporphyrinogen-III synthase</fullName>
        <ecNumber evidence="3 9">4.2.1.75</ecNumber>
    </recommendedName>
</protein>
<keyword evidence="5 9" id="KW-0627">Porphyrin biosynthesis</keyword>
<organism evidence="11 12">
    <name type="scientific">Legionella cardiaca</name>
    <dbReference type="NCBI Taxonomy" id="1071983"/>
    <lineage>
        <taxon>Bacteria</taxon>
        <taxon>Pseudomonadati</taxon>
        <taxon>Pseudomonadota</taxon>
        <taxon>Gammaproteobacteria</taxon>
        <taxon>Legionellales</taxon>
        <taxon>Legionellaceae</taxon>
        <taxon>Legionella</taxon>
    </lineage>
</organism>
<name>A0ABY8ASM9_9GAMM</name>
<feature type="domain" description="Tetrapyrrole biosynthesis uroporphyrinogen III synthase" evidence="10">
    <location>
        <begin position="22"/>
        <end position="236"/>
    </location>
</feature>
<dbReference type="Proteomes" id="UP001222087">
    <property type="component" value="Chromosome"/>
</dbReference>
<accession>A0ABY8ASM9</accession>